<gene>
    <name evidence="1" type="ORF">SLS56_010535</name>
</gene>
<proteinExistence type="predicted"/>
<organism evidence="1 2">
    <name type="scientific">Neofusicoccum ribis</name>
    <dbReference type="NCBI Taxonomy" id="45134"/>
    <lineage>
        <taxon>Eukaryota</taxon>
        <taxon>Fungi</taxon>
        <taxon>Dikarya</taxon>
        <taxon>Ascomycota</taxon>
        <taxon>Pezizomycotina</taxon>
        <taxon>Dothideomycetes</taxon>
        <taxon>Dothideomycetes incertae sedis</taxon>
        <taxon>Botryosphaeriales</taxon>
        <taxon>Botryosphaeriaceae</taxon>
        <taxon>Neofusicoccum</taxon>
    </lineage>
</organism>
<sequence length="281" mass="32605">MSGLIDESIELPSNSCRKHPHSDNDNALLPHSKKLRIADEKTTAPYIIPIDQYTRGFFCAIERLPGEMRNEIYDAVLALMRLTSTAPLIQANKCAIRTGRKAKGDSEGRSQRECRQLLLRDIENCALRLVPGLRDESMSRLWNWVNIRFCSFDVEHPPFEHDYSFLRAARVAKITYQAHRDHYYIRDSDDTFLWAKLFVQALEQMEFYGTVKLTGWKYDVGLASALFERVQKYWRLGNTVDAACYATRQDGVWCLEKYPCKCYDSVQRLYKSVTYLGRPHA</sequence>
<evidence type="ECO:0000313" key="1">
    <source>
        <dbReference type="EMBL" id="KAL1618561.1"/>
    </source>
</evidence>
<dbReference type="EMBL" id="JAJVDC020000206">
    <property type="protein sequence ID" value="KAL1618561.1"/>
    <property type="molecule type" value="Genomic_DNA"/>
</dbReference>
<name>A0ABR3SEB1_9PEZI</name>
<reference evidence="1 2" key="1">
    <citation type="submission" date="2024-02" db="EMBL/GenBank/DDBJ databases">
        <title>De novo assembly and annotation of 12 fungi associated with fruit tree decline syndrome in Ontario, Canada.</title>
        <authorList>
            <person name="Sulman M."/>
            <person name="Ellouze W."/>
            <person name="Ilyukhin E."/>
        </authorList>
    </citation>
    <scope>NUCLEOTIDE SEQUENCE [LARGE SCALE GENOMIC DNA]</scope>
    <source>
        <strain evidence="1 2">M1-105</strain>
    </source>
</reference>
<evidence type="ECO:0000313" key="2">
    <source>
        <dbReference type="Proteomes" id="UP001521116"/>
    </source>
</evidence>
<keyword evidence="2" id="KW-1185">Reference proteome</keyword>
<accession>A0ABR3SEB1</accession>
<evidence type="ECO:0008006" key="3">
    <source>
        <dbReference type="Google" id="ProtNLM"/>
    </source>
</evidence>
<protein>
    <recommendedName>
        <fullName evidence="3">Hexosyltransferase</fullName>
    </recommendedName>
</protein>
<comment type="caution">
    <text evidence="1">The sequence shown here is derived from an EMBL/GenBank/DDBJ whole genome shotgun (WGS) entry which is preliminary data.</text>
</comment>
<dbReference type="Proteomes" id="UP001521116">
    <property type="component" value="Unassembled WGS sequence"/>
</dbReference>